<keyword evidence="4" id="KW-1185">Reference proteome</keyword>
<evidence type="ECO:0000313" key="4">
    <source>
        <dbReference type="Proteomes" id="UP000001307"/>
    </source>
</evidence>
<dbReference type="EMBL" id="FN656058">
    <property type="protein sequence ID" value="CBY40694.1"/>
    <property type="molecule type" value="Genomic_DNA"/>
</dbReference>
<evidence type="ECO:0000313" key="3">
    <source>
        <dbReference type="EMBL" id="CBY40694.1"/>
    </source>
</evidence>
<dbReference type="InParanoid" id="E4WZP0"/>
<feature type="transmembrane region" description="Helical" evidence="1">
    <location>
        <begin position="42"/>
        <end position="63"/>
    </location>
</feature>
<dbReference type="AlphaFoldDB" id="E4WZP0"/>
<reference evidence="2" key="1">
    <citation type="journal article" date="2010" name="Science">
        <title>Plasticity of animal genome architecture unmasked by rapid evolution of a pelagic tunicate.</title>
        <authorList>
            <person name="Denoeud F."/>
            <person name="Henriet S."/>
            <person name="Mungpakdee S."/>
            <person name="Aury J.M."/>
            <person name="Da Silva C."/>
            <person name="Brinkmann H."/>
            <person name="Mikhaleva J."/>
            <person name="Olsen L.C."/>
            <person name="Jubin C."/>
            <person name="Canestro C."/>
            <person name="Bouquet J.M."/>
            <person name="Danks G."/>
            <person name="Poulain J."/>
            <person name="Campsteijn C."/>
            <person name="Adamski M."/>
            <person name="Cross I."/>
            <person name="Yadetie F."/>
            <person name="Muffato M."/>
            <person name="Louis A."/>
            <person name="Butcher S."/>
            <person name="Tsagkogeorga G."/>
            <person name="Konrad A."/>
            <person name="Singh S."/>
            <person name="Jensen M.F."/>
            <person name="Cong E.H."/>
            <person name="Eikeseth-Otteraa H."/>
            <person name="Noel B."/>
            <person name="Anthouard V."/>
            <person name="Porcel B.M."/>
            <person name="Kachouri-Lafond R."/>
            <person name="Nishino A."/>
            <person name="Ugolini M."/>
            <person name="Chourrout P."/>
            <person name="Nishida H."/>
            <person name="Aasland R."/>
            <person name="Huzurbazar S."/>
            <person name="Westhof E."/>
            <person name="Delsuc F."/>
            <person name="Lehrach H."/>
            <person name="Reinhardt R."/>
            <person name="Weissenbach J."/>
            <person name="Roy S.W."/>
            <person name="Artiguenave F."/>
            <person name="Postlethwait J.H."/>
            <person name="Manak J.R."/>
            <person name="Thompson E.M."/>
            <person name="Jaillon O."/>
            <person name="Du Pasquier L."/>
            <person name="Boudinot P."/>
            <person name="Liberles D.A."/>
            <person name="Volff J.N."/>
            <person name="Philippe H."/>
            <person name="Lenhard B."/>
            <person name="Roest Crollius H."/>
            <person name="Wincker P."/>
            <person name="Chourrout D."/>
        </authorList>
    </citation>
    <scope>NUCLEOTIDE SEQUENCE [LARGE SCALE GENOMIC DNA]</scope>
</reference>
<proteinExistence type="predicted"/>
<protein>
    <submittedName>
        <fullName evidence="2">Uncharacterized protein</fullName>
    </submittedName>
</protein>
<dbReference type="OrthoDB" id="10384548at2759"/>
<dbReference type="EMBL" id="FN653019">
    <property type="protein sequence ID" value="CBY22636.1"/>
    <property type="molecule type" value="Genomic_DNA"/>
</dbReference>
<evidence type="ECO:0000313" key="2">
    <source>
        <dbReference type="EMBL" id="CBY22636.1"/>
    </source>
</evidence>
<organism evidence="2">
    <name type="scientific">Oikopleura dioica</name>
    <name type="common">Tunicate</name>
    <dbReference type="NCBI Taxonomy" id="34765"/>
    <lineage>
        <taxon>Eukaryota</taxon>
        <taxon>Metazoa</taxon>
        <taxon>Chordata</taxon>
        <taxon>Tunicata</taxon>
        <taxon>Appendicularia</taxon>
        <taxon>Copelata</taxon>
        <taxon>Oikopleuridae</taxon>
        <taxon>Oikopleura</taxon>
    </lineage>
</organism>
<keyword evidence="1" id="KW-0472">Membrane</keyword>
<name>E4WZP0_OIKDI</name>
<keyword evidence="1" id="KW-0812">Transmembrane</keyword>
<sequence length="144" mass="16596">MKVNSSDIKYGTNDTSYYSYDYAYQSNCTDTLCILDENGLSLFWLVGFLFIVVCMLAWTFQYLNDWPNRMHRKFDPNVKIALIERSILSTRRFSNFACRISRLSSKANVLNPSKRRESDGTGLNYSTRDTIKSNSFSSSKAAFL</sequence>
<dbReference type="Proteomes" id="UP000001307">
    <property type="component" value="Unassembled WGS sequence"/>
</dbReference>
<gene>
    <name evidence="2" type="ORF">GSOID_T00013404001</name>
    <name evidence="3" type="ORF">GSOID_T00022720001</name>
</gene>
<dbReference type="Proteomes" id="UP000011014">
    <property type="component" value="Unassembled WGS sequence"/>
</dbReference>
<keyword evidence="1" id="KW-1133">Transmembrane helix</keyword>
<accession>E4WZP0</accession>
<evidence type="ECO:0000256" key="1">
    <source>
        <dbReference type="SAM" id="Phobius"/>
    </source>
</evidence>